<organism evidence="1 2">
    <name type="scientific">Sapientia aquatica</name>
    <dbReference type="NCBI Taxonomy" id="1549640"/>
    <lineage>
        <taxon>Bacteria</taxon>
        <taxon>Pseudomonadati</taxon>
        <taxon>Pseudomonadota</taxon>
        <taxon>Betaproteobacteria</taxon>
        <taxon>Burkholderiales</taxon>
        <taxon>Oxalobacteraceae</taxon>
        <taxon>Sapientia</taxon>
    </lineage>
</organism>
<dbReference type="Proteomes" id="UP000294829">
    <property type="component" value="Unassembled WGS sequence"/>
</dbReference>
<dbReference type="AlphaFoldDB" id="A0A4R5W0G8"/>
<comment type="caution">
    <text evidence="1">The sequence shown here is derived from an EMBL/GenBank/DDBJ whole genome shotgun (WGS) entry which is preliminary data.</text>
</comment>
<name>A0A4R5W0G8_9BURK</name>
<evidence type="ECO:0000313" key="1">
    <source>
        <dbReference type="EMBL" id="TDK64462.1"/>
    </source>
</evidence>
<sequence length="127" mass="14250">MVLPITVKVEATPNFLANLDEAYAFFKAQDSDSADFRLEKLKSELRDMIPIIAWSPASGRPARFLSGKSAQACVRTETVLRLAQSVGLPFLREYVVGQHIVLYAHSETDAVLLALKHQRQLTYFVNQ</sequence>
<evidence type="ECO:0000313" key="2">
    <source>
        <dbReference type="Proteomes" id="UP000294829"/>
    </source>
</evidence>
<accession>A0A4R5W0G8</accession>
<proteinExistence type="predicted"/>
<evidence type="ECO:0008006" key="3">
    <source>
        <dbReference type="Google" id="ProtNLM"/>
    </source>
</evidence>
<dbReference type="EMBL" id="SMYL01000007">
    <property type="protein sequence ID" value="TDK64462.1"/>
    <property type="molecule type" value="Genomic_DNA"/>
</dbReference>
<protein>
    <recommendedName>
        <fullName evidence="3">Type II toxin-antitoxin system RelE/ParE family toxin</fullName>
    </recommendedName>
</protein>
<dbReference type="RefSeq" id="WP_133329413.1">
    <property type="nucleotide sequence ID" value="NZ_SMYL01000007.1"/>
</dbReference>
<dbReference type="Gene3D" id="3.30.2310.20">
    <property type="entry name" value="RelE-like"/>
    <property type="match status" value="1"/>
</dbReference>
<gene>
    <name evidence="1" type="ORF">E2I14_13525</name>
</gene>
<dbReference type="InterPro" id="IPR035093">
    <property type="entry name" value="RelE/ParE_toxin_dom_sf"/>
</dbReference>
<reference evidence="1 2" key="1">
    <citation type="submission" date="2019-03" db="EMBL/GenBank/DDBJ databases">
        <title>Sapientia aquatica gen. nov., sp. nov., isolated from a crater lake.</title>
        <authorList>
            <person name="Felfoldi T."/>
            <person name="Szabo A."/>
            <person name="Toth E."/>
            <person name="Schumann P."/>
            <person name="Keki Z."/>
            <person name="Marialigeti K."/>
            <person name="Mathe I."/>
        </authorList>
    </citation>
    <scope>NUCLEOTIDE SEQUENCE [LARGE SCALE GENOMIC DNA]</scope>
    <source>
        <strain evidence="1 2">SA-152</strain>
    </source>
</reference>
<keyword evidence="2" id="KW-1185">Reference proteome</keyword>
<dbReference type="OrthoDB" id="5405593at2"/>